<dbReference type="Pfam" id="PF05699">
    <property type="entry name" value="Dimer_Tnp_hAT"/>
    <property type="match status" value="1"/>
</dbReference>
<feature type="region of interest" description="Disordered" evidence="1">
    <location>
        <begin position="35"/>
        <end position="92"/>
    </location>
</feature>
<feature type="domain" description="TTF-type" evidence="2">
    <location>
        <begin position="149"/>
        <end position="242"/>
    </location>
</feature>
<dbReference type="InterPro" id="IPR006580">
    <property type="entry name" value="Znf_TTF"/>
</dbReference>
<organism evidence="3 4">
    <name type="scientific">Panicum virgatum</name>
    <name type="common">Blackwell switchgrass</name>
    <dbReference type="NCBI Taxonomy" id="38727"/>
    <lineage>
        <taxon>Eukaryota</taxon>
        <taxon>Viridiplantae</taxon>
        <taxon>Streptophyta</taxon>
        <taxon>Embryophyta</taxon>
        <taxon>Tracheophyta</taxon>
        <taxon>Spermatophyta</taxon>
        <taxon>Magnoliopsida</taxon>
        <taxon>Liliopsida</taxon>
        <taxon>Poales</taxon>
        <taxon>Poaceae</taxon>
        <taxon>PACMAD clade</taxon>
        <taxon>Panicoideae</taxon>
        <taxon>Panicodae</taxon>
        <taxon>Paniceae</taxon>
        <taxon>Panicinae</taxon>
        <taxon>Panicum</taxon>
        <taxon>Panicum sect. Hiantes</taxon>
    </lineage>
</organism>
<dbReference type="InterPro" id="IPR012337">
    <property type="entry name" value="RNaseH-like_sf"/>
</dbReference>
<protein>
    <recommendedName>
        <fullName evidence="2">TTF-type domain-containing protein</fullName>
    </recommendedName>
</protein>
<dbReference type="InterPro" id="IPR055298">
    <property type="entry name" value="AtLOH3-like"/>
</dbReference>
<dbReference type="Proteomes" id="UP000823388">
    <property type="component" value="Chromosome 5N"/>
</dbReference>
<gene>
    <name evidence="3" type="ORF">PVAP13_5NG126881</name>
</gene>
<feature type="compositionally biased region" description="Basic and acidic residues" evidence="1">
    <location>
        <begin position="54"/>
        <end position="67"/>
    </location>
</feature>
<dbReference type="GO" id="GO:0046983">
    <property type="term" value="F:protein dimerization activity"/>
    <property type="evidence" value="ECO:0007669"/>
    <property type="project" value="InterPro"/>
</dbReference>
<dbReference type="PANTHER" id="PTHR11697">
    <property type="entry name" value="GENERAL TRANSCRIPTION FACTOR 2-RELATED ZINC FINGER PROTEIN"/>
    <property type="match status" value="1"/>
</dbReference>
<evidence type="ECO:0000313" key="3">
    <source>
        <dbReference type="EMBL" id="KAG2587232.1"/>
    </source>
</evidence>
<dbReference type="EMBL" id="CM029046">
    <property type="protein sequence ID" value="KAG2587232.1"/>
    <property type="molecule type" value="Genomic_DNA"/>
</dbReference>
<evidence type="ECO:0000256" key="1">
    <source>
        <dbReference type="SAM" id="MobiDB-lite"/>
    </source>
</evidence>
<accession>A0A8T0RLU0</accession>
<dbReference type="InterPro" id="IPR025398">
    <property type="entry name" value="DUF4371"/>
</dbReference>
<dbReference type="SMART" id="SM00597">
    <property type="entry name" value="ZnF_TTF"/>
    <property type="match status" value="1"/>
</dbReference>
<evidence type="ECO:0000313" key="4">
    <source>
        <dbReference type="Proteomes" id="UP000823388"/>
    </source>
</evidence>
<sequence>MLSQEEAAAASGRPRVALEQRQWLAAAAWVRALGVRRPRASTGEATGGRAAGASRERAARRRVDVRQTKSRRTSGTGTSATPGTNDSKNQPKILRVEFSQSDVVGDPGNRKPIEEYAHEIRDQVRRAYALSGPTQPRNFIFPREWQTGQWRSFQKTWFDEFDWLEYSEKKDAAYCLYCYLFFDPGKPEKFGTSVSAKDGYVNWKNAKDTFNQHSTCKTHNNARLKCDDFMNQRTNVARFLIMQGEAFRGHDESSTSNNKGTYREMVDWYKGKVEIVKDAYDKGAKNCKMISHHIQKDITKACAEEVMSIIMDEIGDKKFFVLIDESRDVSIKEQMAVILRLVNNSSIFVSRLVLLLVLVHFMLRDENPYAFYVHYFAHQLQLVVVTVATSTPAIADFFNYISLIVNTVGASCMRKDALLAKHHDMLLEKLESGEINTGKGLNQECSLARPGDTRWGSHLKTLLRILVMWEAVIDILEIVRKDSVKPTSNGGAFGLIGKMESFDFVFIMHLMIQLLSITDCLSHVKEQLQDMRDNGWDPLFKRVKEFCDKNEIEVPDMDKEINARGISARRKQKVTNMHFYYVEVFLAAIDAILSEMNHRFGEVSSELLVCMACLNPRNSSNFDVDKLVRLAQIYAMDFDVGDLILLPTQLRSFVSRARRTQDFLGCVELGKVAEIMVKTKMNTSYPLVYRLIELTLILPVATATVERIFSAMSIVKTDLHNKMGDEWLNDLMICYTEKEIFRSIKNDKIIKRFEDMKDRRMLVPRNNLVV</sequence>
<evidence type="ECO:0000259" key="2">
    <source>
        <dbReference type="SMART" id="SM00597"/>
    </source>
</evidence>
<dbReference type="PANTHER" id="PTHR11697:SF230">
    <property type="entry name" value="ZINC FINGER, MYM DOMAIN CONTAINING 1"/>
    <property type="match status" value="1"/>
</dbReference>
<feature type="compositionally biased region" description="Low complexity" evidence="1">
    <location>
        <begin position="73"/>
        <end position="84"/>
    </location>
</feature>
<comment type="caution">
    <text evidence="3">The sequence shown here is derived from an EMBL/GenBank/DDBJ whole genome shotgun (WGS) entry which is preliminary data.</text>
</comment>
<dbReference type="AlphaFoldDB" id="A0A8T0RLU0"/>
<reference evidence="3" key="1">
    <citation type="submission" date="2020-05" db="EMBL/GenBank/DDBJ databases">
        <title>WGS assembly of Panicum virgatum.</title>
        <authorList>
            <person name="Lovell J.T."/>
            <person name="Jenkins J."/>
            <person name="Shu S."/>
            <person name="Juenger T.E."/>
            <person name="Schmutz J."/>
        </authorList>
    </citation>
    <scope>NUCLEOTIDE SEQUENCE</scope>
    <source>
        <strain evidence="3">AP13</strain>
    </source>
</reference>
<dbReference type="SUPFAM" id="SSF53098">
    <property type="entry name" value="Ribonuclease H-like"/>
    <property type="match status" value="1"/>
</dbReference>
<keyword evidence="4" id="KW-1185">Reference proteome</keyword>
<name>A0A8T0RLU0_PANVG</name>
<dbReference type="Pfam" id="PF14291">
    <property type="entry name" value="DUF4371"/>
    <property type="match status" value="1"/>
</dbReference>
<proteinExistence type="predicted"/>
<dbReference type="InterPro" id="IPR008906">
    <property type="entry name" value="HATC_C_dom"/>
</dbReference>